<organism evidence="2 3">
    <name type="scientific">Panagrolaimus davidi</name>
    <dbReference type="NCBI Taxonomy" id="227884"/>
    <lineage>
        <taxon>Eukaryota</taxon>
        <taxon>Metazoa</taxon>
        <taxon>Ecdysozoa</taxon>
        <taxon>Nematoda</taxon>
        <taxon>Chromadorea</taxon>
        <taxon>Rhabditida</taxon>
        <taxon>Tylenchina</taxon>
        <taxon>Panagrolaimomorpha</taxon>
        <taxon>Panagrolaimoidea</taxon>
        <taxon>Panagrolaimidae</taxon>
        <taxon>Panagrolaimus</taxon>
    </lineage>
</organism>
<protein>
    <submittedName>
        <fullName evidence="3">Tudor domain-containing protein</fullName>
    </submittedName>
</protein>
<dbReference type="AlphaFoldDB" id="A0A914QNX1"/>
<dbReference type="SUPFAM" id="SSF63748">
    <property type="entry name" value="Tudor/PWWP/MBT"/>
    <property type="match status" value="1"/>
</dbReference>
<reference evidence="3" key="1">
    <citation type="submission" date="2022-11" db="UniProtKB">
        <authorList>
            <consortium name="WormBaseParasite"/>
        </authorList>
    </citation>
    <scope>IDENTIFICATION</scope>
</reference>
<dbReference type="InterPro" id="IPR002999">
    <property type="entry name" value="Tudor"/>
</dbReference>
<evidence type="ECO:0000259" key="1">
    <source>
        <dbReference type="Pfam" id="PF00567"/>
    </source>
</evidence>
<evidence type="ECO:0000313" key="3">
    <source>
        <dbReference type="WBParaSite" id="PDA_v2.g29079.t1"/>
    </source>
</evidence>
<feature type="domain" description="Tudor" evidence="1">
    <location>
        <begin position="221"/>
        <end position="286"/>
    </location>
</feature>
<name>A0A914QNX1_9BILA</name>
<proteinExistence type="predicted"/>
<dbReference type="WBParaSite" id="PDA_v2.g29079.t1">
    <property type="protein sequence ID" value="PDA_v2.g29079.t1"/>
    <property type="gene ID" value="PDA_v2.g29079"/>
</dbReference>
<dbReference type="Pfam" id="PF00567">
    <property type="entry name" value="TUDOR"/>
    <property type="match status" value="1"/>
</dbReference>
<accession>A0A914QNX1</accession>
<keyword evidence="2" id="KW-1185">Reference proteome</keyword>
<evidence type="ECO:0000313" key="2">
    <source>
        <dbReference type="Proteomes" id="UP000887578"/>
    </source>
</evidence>
<dbReference type="Gene3D" id="2.30.30.140">
    <property type="match status" value="1"/>
</dbReference>
<sequence length="394" mass="45486">MSYMLHDDYKENDSCSTDSLDSFEKVPTPQGVNCLRTINTTEILEYLTPKDEPNTRKYPAISVSRCPKDLSLECLPGLYNIISCNFRETETQKEGRAFFACPNSREKFLADWENKFSSFFPNVKIQTLENFGKLTWQLPIKRFTFPDKFPYPLFHRLACCFGDLPDNVDIKNMDITFIQKDSWLFERHGPHFLCVGNKEKQKEIEGKILEDSVSATVERPCMGSCVAIKSEKYPAARGVIYSRRLNFANIYLVDFGISEEFPDSCLSSISPEIMEIPFLAVPCKLATFEPIEPLQVKEIFEKAKTETDNIQIKKVWYRGFFNVVDAFKDDSNQSYLVEMLNGTKPKKPTTFQVYGKEDILAYKSEKRAKAFYNALDQLTYIESQALYKSSRKQK</sequence>
<dbReference type="Proteomes" id="UP000887578">
    <property type="component" value="Unplaced"/>
</dbReference>